<accession>A0AAW1P9E8</accession>
<evidence type="ECO:0000259" key="1">
    <source>
        <dbReference type="Pfam" id="PF13460"/>
    </source>
</evidence>
<dbReference type="Proteomes" id="UP001465755">
    <property type="component" value="Unassembled WGS sequence"/>
</dbReference>
<reference evidence="2 3" key="1">
    <citation type="journal article" date="2024" name="Nat. Commun.">
        <title>Phylogenomics reveals the evolutionary origins of lichenization in chlorophyte algae.</title>
        <authorList>
            <person name="Puginier C."/>
            <person name="Libourel C."/>
            <person name="Otte J."/>
            <person name="Skaloud P."/>
            <person name="Haon M."/>
            <person name="Grisel S."/>
            <person name="Petersen M."/>
            <person name="Berrin J.G."/>
            <person name="Delaux P.M."/>
            <person name="Dal Grande F."/>
            <person name="Keller J."/>
        </authorList>
    </citation>
    <scope>NUCLEOTIDE SEQUENCE [LARGE SCALE GENOMIC DNA]</scope>
    <source>
        <strain evidence="2 3">SAG 2036</strain>
    </source>
</reference>
<dbReference type="CDD" id="cd05243">
    <property type="entry name" value="SDR_a5"/>
    <property type="match status" value="1"/>
</dbReference>
<feature type="domain" description="NAD(P)-binding" evidence="1">
    <location>
        <begin position="11"/>
        <end position="230"/>
    </location>
</feature>
<dbReference type="AlphaFoldDB" id="A0AAW1P9E8"/>
<dbReference type="InterPro" id="IPR036291">
    <property type="entry name" value="NAD(P)-bd_dom_sf"/>
</dbReference>
<protein>
    <recommendedName>
        <fullName evidence="1">NAD(P)-binding domain-containing protein</fullName>
    </recommendedName>
</protein>
<evidence type="ECO:0000313" key="2">
    <source>
        <dbReference type="EMBL" id="KAK9806478.1"/>
    </source>
</evidence>
<dbReference type="GO" id="GO:0016491">
    <property type="term" value="F:oxidoreductase activity"/>
    <property type="evidence" value="ECO:0007669"/>
    <property type="project" value="InterPro"/>
</dbReference>
<dbReference type="PANTHER" id="PTHR14194">
    <property type="entry name" value="NITROGEN METABOLIC REGULATION PROTEIN NMR-RELATED"/>
    <property type="match status" value="1"/>
</dbReference>
<evidence type="ECO:0000313" key="3">
    <source>
        <dbReference type="Proteomes" id="UP001465755"/>
    </source>
</evidence>
<sequence>MAGQKTVLVTGAGGQTGKIVLEKLLAAKDKFSVRGLVHSSQSAQRVHQETGIPAQALYTADITEAASPGLSEAMDGIDALIIATSAVPKLKKLSLPGAIFGKITGGSGMPGFYYNQMPEQVDWLGQKNQIDAAVKAGVKRVVLISSMGGTDPNHMLNRMGDGQILVFKRKAEEYLMSQKGVDFTILHPGGLTNDREGERELVFGVDDDLMKSKERRIPRGDVAELCVQSLVLPEASNRSIDVVSRPGTATTDYRALFKTMAQNCDYNRAPQSLPGVGE</sequence>
<dbReference type="InterPro" id="IPR044163">
    <property type="entry name" value="SARED1-like"/>
</dbReference>
<dbReference type="GO" id="GO:0009507">
    <property type="term" value="C:chloroplast"/>
    <property type="evidence" value="ECO:0007669"/>
    <property type="project" value="TreeGrafter"/>
</dbReference>
<dbReference type="Pfam" id="PF13460">
    <property type="entry name" value="NAD_binding_10"/>
    <property type="match status" value="1"/>
</dbReference>
<dbReference type="Gene3D" id="3.40.50.720">
    <property type="entry name" value="NAD(P)-binding Rossmann-like Domain"/>
    <property type="match status" value="1"/>
</dbReference>
<comment type="caution">
    <text evidence="2">The sequence shown here is derived from an EMBL/GenBank/DDBJ whole genome shotgun (WGS) entry which is preliminary data.</text>
</comment>
<dbReference type="PANTHER" id="PTHR14194:SF86">
    <property type="entry name" value="OS05G0110300 PROTEIN"/>
    <property type="match status" value="1"/>
</dbReference>
<organism evidence="2 3">
    <name type="scientific">Symbiochloris irregularis</name>
    <dbReference type="NCBI Taxonomy" id="706552"/>
    <lineage>
        <taxon>Eukaryota</taxon>
        <taxon>Viridiplantae</taxon>
        <taxon>Chlorophyta</taxon>
        <taxon>core chlorophytes</taxon>
        <taxon>Trebouxiophyceae</taxon>
        <taxon>Trebouxiales</taxon>
        <taxon>Trebouxiaceae</taxon>
        <taxon>Symbiochloris</taxon>
    </lineage>
</organism>
<gene>
    <name evidence="2" type="ORF">WJX73_001523</name>
</gene>
<name>A0AAW1P9E8_9CHLO</name>
<proteinExistence type="predicted"/>
<keyword evidence="3" id="KW-1185">Reference proteome</keyword>
<dbReference type="SUPFAM" id="SSF51735">
    <property type="entry name" value="NAD(P)-binding Rossmann-fold domains"/>
    <property type="match status" value="1"/>
</dbReference>
<dbReference type="InterPro" id="IPR016040">
    <property type="entry name" value="NAD(P)-bd_dom"/>
</dbReference>
<dbReference type="EMBL" id="JALJOQ010000037">
    <property type="protein sequence ID" value="KAK9806478.1"/>
    <property type="molecule type" value="Genomic_DNA"/>
</dbReference>